<evidence type="ECO:0000256" key="3">
    <source>
        <dbReference type="ARBA" id="ARBA00022630"/>
    </source>
</evidence>
<dbReference type="InterPro" id="IPR012999">
    <property type="entry name" value="Pyr_OxRdtase_I_AS"/>
</dbReference>
<dbReference type="AlphaFoldDB" id="A0A0F9K4I8"/>
<evidence type="ECO:0000256" key="1">
    <source>
        <dbReference type="ARBA" id="ARBA00001974"/>
    </source>
</evidence>
<gene>
    <name evidence="10" type="ORF">LCGC14_1680300</name>
</gene>
<feature type="domain" description="FAD/NAD(P)-binding" evidence="9">
    <location>
        <begin position="4"/>
        <end position="102"/>
    </location>
</feature>
<evidence type="ECO:0000256" key="5">
    <source>
        <dbReference type="ARBA" id="ARBA00022857"/>
    </source>
</evidence>
<keyword evidence="4" id="KW-0274">FAD</keyword>
<dbReference type="PANTHER" id="PTHR43014">
    <property type="entry name" value="MERCURIC REDUCTASE"/>
    <property type="match status" value="1"/>
</dbReference>
<dbReference type="InterPro" id="IPR017918">
    <property type="entry name" value="N-reg_PII_CS"/>
</dbReference>
<keyword evidence="6" id="KW-0560">Oxidoreductase</keyword>
<dbReference type="GO" id="GO:0030234">
    <property type="term" value="F:enzyme regulator activity"/>
    <property type="evidence" value="ECO:0007669"/>
    <property type="project" value="InterPro"/>
</dbReference>
<comment type="caution">
    <text evidence="10">The sequence shown here is derived from an EMBL/GenBank/DDBJ whole genome shotgun (WGS) entry which is preliminary data.</text>
</comment>
<sequence length="179" mass="18937">MKIFDLIILGGGAAGFGAAMKANELKANTLMINNNTVGIGGTCVNVGCLPTKHLLHVGEIIFGGKANNLKGLKTSVSFDFKRIMEEKNKLVDRIKAIHKVGVGGITVGECQGHGADEPPLVGDYYSKKWIVTVVPDDKLSDIMSAIANAGCTQTKGDGKIFVSNIEQSMDICTKEKGSI</sequence>
<dbReference type="SUPFAM" id="SSF54913">
    <property type="entry name" value="GlnB-like"/>
    <property type="match status" value="1"/>
</dbReference>
<keyword evidence="7" id="KW-1015">Disulfide bond</keyword>
<dbReference type="SUPFAM" id="SSF51905">
    <property type="entry name" value="FAD/NAD(P)-binding domain"/>
    <property type="match status" value="1"/>
</dbReference>
<evidence type="ECO:0000256" key="8">
    <source>
        <dbReference type="ARBA" id="ARBA00023284"/>
    </source>
</evidence>
<organism evidence="10">
    <name type="scientific">marine sediment metagenome</name>
    <dbReference type="NCBI Taxonomy" id="412755"/>
    <lineage>
        <taxon>unclassified sequences</taxon>
        <taxon>metagenomes</taxon>
        <taxon>ecological metagenomes</taxon>
    </lineage>
</organism>
<evidence type="ECO:0000259" key="9">
    <source>
        <dbReference type="Pfam" id="PF07992"/>
    </source>
</evidence>
<dbReference type="PROSITE" id="PS51343">
    <property type="entry name" value="PII_GLNB_DOM"/>
    <property type="match status" value="1"/>
</dbReference>
<dbReference type="InterPro" id="IPR023753">
    <property type="entry name" value="FAD/NAD-binding_dom"/>
</dbReference>
<dbReference type="PANTHER" id="PTHR43014:SF4">
    <property type="entry name" value="PYRIDINE NUCLEOTIDE-DISULFIDE OXIDOREDUCTASE RCLA-RELATED"/>
    <property type="match status" value="1"/>
</dbReference>
<reference evidence="10" key="1">
    <citation type="journal article" date="2015" name="Nature">
        <title>Complex archaea that bridge the gap between prokaryotes and eukaryotes.</title>
        <authorList>
            <person name="Spang A."/>
            <person name="Saw J.H."/>
            <person name="Jorgensen S.L."/>
            <person name="Zaremba-Niedzwiedzka K."/>
            <person name="Martijn J."/>
            <person name="Lind A.E."/>
            <person name="van Eijk R."/>
            <person name="Schleper C."/>
            <person name="Guy L."/>
            <person name="Ettema T.J."/>
        </authorList>
    </citation>
    <scope>NUCLEOTIDE SEQUENCE</scope>
</reference>
<comment type="cofactor">
    <cofactor evidence="1">
        <name>FAD</name>
        <dbReference type="ChEBI" id="CHEBI:57692"/>
    </cofactor>
</comment>
<dbReference type="InterPro" id="IPR011322">
    <property type="entry name" value="N-reg_PII-like_a/b"/>
</dbReference>
<dbReference type="GO" id="GO:0003955">
    <property type="term" value="F:NAD(P)H dehydrogenase (quinone) activity"/>
    <property type="evidence" value="ECO:0007669"/>
    <property type="project" value="TreeGrafter"/>
</dbReference>
<protein>
    <recommendedName>
        <fullName evidence="9">FAD/NAD(P)-binding domain-containing protein</fullName>
    </recommendedName>
</protein>
<evidence type="ECO:0000256" key="7">
    <source>
        <dbReference type="ARBA" id="ARBA00023157"/>
    </source>
</evidence>
<dbReference type="PROSITE" id="PS00638">
    <property type="entry name" value="PII_GLNB_CTER"/>
    <property type="match status" value="1"/>
</dbReference>
<dbReference type="GO" id="GO:0050660">
    <property type="term" value="F:flavin adenine dinucleotide binding"/>
    <property type="evidence" value="ECO:0007669"/>
    <property type="project" value="TreeGrafter"/>
</dbReference>
<comment type="similarity">
    <text evidence="2">Belongs to the class-I pyridine nucleotide-disulfide oxidoreductase family.</text>
</comment>
<accession>A0A0F9K4I8</accession>
<dbReference type="Pfam" id="PF07992">
    <property type="entry name" value="Pyr_redox_2"/>
    <property type="match status" value="1"/>
</dbReference>
<keyword evidence="8" id="KW-0676">Redox-active center</keyword>
<dbReference type="Gene3D" id="3.50.50.60">
    <property type="entry name" value="FAD/NAD(P)-binding domain"/>
    <property type="match status" value="1"/>
</dbReference>
<dbReference type="InterPro" id="IPR002187">
    <property type="entry name" value="N-reg_PII"/>
</dbReference>
<dbReference type="PRINTS" id="PR00411">
    <property type="entry name" value="PNDRDTASEI"/>
</dbReference>
<evidence type="ECO:0000256" key="4">
    <source>
        <dbReference type="ARBA" id="ARBA00022827"/>
    </source>
</evidence>
<proteinExistence type="inferred from homology"/>
<keyword evidence="5" id="KW-0521">NADP</keyword>
<dbReference type="InterPro" id="IPR036188">
    <property type="entry name" value="FAD/NAD-bd_sf"/>
</dbReference>
<keyword evidence="3" id="KW-0285">Flavoprotein</keyword>
<name>A0A0F9K4I8_9ZZZZ</name>
<evidence type="ECO:0000256" key="6">
    <source>
        <dbReference type="ARBA" id="ARBA00023002"/>
    </source>
</evidence>
<dbReference type="PROSITE" id="PS00076">
    <property type="entry name" value="PYRIDINE_REDOX_1"/>
    <property type="match status" value="1"/>
</dbReference>
<evidence type="ECO:0000256" key="2">
    <source>
        <dbReference type="ARBA" id="ARBA00007532"/>
    </source>
</evidence>
<dbReference type="GO" id="GO:0016668">
    <property type="term" value="F:oxidoreductase activity, acting on a sulfur group of donors, NAD(P) as acceptor"/>
    <property type="evidence" value="ECO:0007669"/>
    <property type="project" value="InterPro"/>
</dbReference>
<dbReference type="GO" id="GO:0006808">
    <property type="term" value="P:regulation of nitrogen utilization"/>
    <property type="evidence" value="ECO:0007669"/>
    <property type="project" value="InterPro"/>
</dbReference>
<dbReference type="SMART" id="SM00938">
    <property type="entry name" value="P-II"/>
    <property type="match status" value="1"/>
</dbReference>
<evidence type="ECO:0000313" key="10">
    <source>
        <dbReference type="EMBL" id="KKM16983.1"/>
    </source>
</evidence>
<dbReference type="EMBL" id="LAZR01014552">
    <property type="protein sequence ID" value="KKM16983.1"/>
    <property type="molecule type" value="Genomic_DNA"/>
</dbReference>